<dbReference type="PANTHER" id="PTHR30203">
    <property type="entry name" value="OUTER MEMBRANE CATION EFFLUX PROTEIN"/>
    <property type="match status" value="1"/>
</dbReference>
<name>A0AAE3XJH7_9BACT</name>
<accession>A0AAE3XJH7</accession>
<keyword evidence="2" id="KW-1185">Reference proteome</keyword>
<comment type="caution">
    <text evidence="1">The sequence shown here is derived from an EMBL/GenBank/DDBJ whole genome shotgun (WGS) entry which is preliminary data.</text>
</comment>
<reference evidence="1" key="1">
    <citation type="submission" date="2023-07" db="EMBL/GenBank/DDBJ databases">
        <title>Genomic Encyclopedia of Type Strains, Phase IV (KMG-IV): sequencing the most valuable type-strain genomes for metagenomic binning, comparative biology and taxonomic classification.</title>
        <authorList>
            <person name="Goeker M."/>
        </authorList>
    </citation>
    <scope>NUCLEOTIDE SEQUENCE</scope>
    <source>
        <strain evidence="1">DSM 26174</strain>
    </source>
</reference>
<dbReference type="EMBL" id="JAVDQD010000001">
    <property type="protein sequence ID" value="MDR6237532.1"/>
    <property type="molecule type" value="Genomic_DNA"/>
</dbReference>
<dbReference type="Gene3D" id="1.20.1600.10">
    <property type="entry name" value="Outer membrane efflux proteins (OEP)"/>
    <property type="match status" value="1"/>
</dbReference>
<protein>
    <submittedName>
        <fullName evidence="1">Cobalt-zinc-cadmium efflux system outer membrane protein</fullName>
    </submittedName>
</protein>
<evidence type="ECO:0000313" key="2">
    <source>
        <dbReference type="Proteomes" id="UP001185092"/>
    </source>
</evidence>
<dbReference type="Proteomes" id="UP001185092">
    <property type="component" value="Unassembled WGS sequence"/>
</dbReference>
<dbReference type="InterPro" id="IPR010131">
    <property type="entry name" value="MdtP/NodT-like"/>
</dbReference>
<dbReference type="SUPFAM" id="SSF56954">
    <property type="entry name" value="Outer membrane efflux proteins (OEP)"/>
    <property type="match status" value="1"/>
</dbReference>
<dbReference type="GO" id="GO:0015562">
    <property type="term" value="F:efflux transmembrane transporter activity"/>
    <property type="evidence" value="ECO:0007669"/>
    <property type="project" value="InterPro"/>
</dbReference>
<dbReference type="AlphaFoldDB" id="A0AAE3XJH7"/>
<sequence length="420" mass="48896">MKYIMTAVMWLGIHAMVIAEERMTLSLPQAEKIFLEQNLDLIAREFDISIADAEILQAKLWPNPELRLEFAAYDLEDKKFFQTGDRAQRMVELMQTVKLGGKIKKNVAVKEVEKEIAQVEFYDFMRELKNILRVTFAQSYFQSQMVGIYEEGISPLSNLIQSYKDEYNKGNISKAELTRLRFLLTSLQKEQLDLKNELVEQNSELKLLLNLNPNVDLELVFDEERYGLNLLETINQEDYVAQAFENRFDYKATELEKKLAGAIIKAEKAEAIPDLEIGMLYDRRGSFQADYFGLQMNIDLPIFDRNQGNIAAAKMLYEQKQVELEASGKRIESETLQAYQILKNNEQLYFELDKELGEDASLVMQGIVDNFKLNHLSLLEFIDFFESYKDNYDQFLQVKYGLFDSMQQVNYATGKDFFTF</sequence>
<evidence type="ECO:0000313" key="1">
    <source>
        <dbReference type="EMBL" id="MDR6237532.1"/>
    </source>
</evidence>
<dbReference type="PANTHER" id="PTHR30203:SF23">
    <property type="entry name" value="OUTER MEMBRANE EFFLUX PROTEIN"/>
    <property type="match status" value="1"/>
</dbReference>
<organism evidence="1 2">
    <name type="scientific">Aureibacter tunicatorum</name>
    <dbReference type="NCBI Taxonomy" id="866807"/>
    <lineage>
        <taxon>Bacteria</taxon>
        <taxon>Pseudomonadati</taxon>
        <taxon>Bacteroidota</taxon>
        <taxon>Cytophagia</taxon>
        <taxon>Cytophagales</taxon>
        <taxon>Persicobacteraceae</taxon>
        <taxon>Aureibacter</taxon>
    </lineage>
</organism>
<proteinExistence type="predicted"/>
<gene>
    <name evidence="1" type="ORF">HNQ88_000508</name>
</gene>
<dbReference type="RefSeq" id="WP_309936996.1">
    <property type="nucleotide sequence ID" value="NZ_AP025305.1"/>
</dbReference>